<dbReference type="InterPro" id="IPR036396">
    <property type="entry name" value="Cyt_P450_sf"/>
</dbReference>
<dbReference type="CDD" id="cd20625">
    <property type="entry name" value="CYP164-like"/>
    <property type="match status" value="1"/>
</dbReference>
<gene>
    <name evidence="3" type="ORF">KDH_03860</name>
</gene>
<keyword evidence="2" id="KW-0408">Iron</keyword>
<keyword evidence="4" id="KW-1185">Reference proteome</keyword>
<sequence length="423" mass="47134">MVERTLFQQVNDYKNRANPYPLYAEMRKTPIAREPDGSYVVSSYHLITSLLHDPRLSSDARNFPAGSRQAQLAAAGKFPIPFIRLDPPDHDRLRRMVTRQFGPPHAAGLVDSMRQELADVVEDLLDRVRGHHQIDIVDDFAYPFPVTVICRLLGVPAEDEQLFHAWADALVESLDPEVGQEAAAQGRQRALAARSELNQYMSKLISARQQQPGDDMLSRLATDNGPDGRLTSGDLVSTSGLLLIAGHETTVNLITNGMLTLLRHPEVLERLRHDPELAIPLVEELLRFEPPVQFNSQRVTTADIQIDGQTIPKGTQVYLMLAAANRDPEQFADSEQFIPDRQNNEHLGFGSGIHYCFGAPLARLEVQLALNTLAQRLINPRLVIDPPPYRPGAVLRGPRHLLVQIDGVAPRQQTNKSGIMARP</sequence>
<dbReference type="SUPFAM" id="SSF48264">
    <property type="entry name" value="Cytochrome P450"/>
    <property type="match status" value="1"/>
</dbReference>
<keyword evidence="2" id="KW-0560">Oxidoreductase</keyword>
<dbReference type="PRINTS" id="PR00385">
    <property type="entry name" value="P450"/>
</dbReference>
<dbReference type="Gene3D" id="1.10.630.10">
    <property type="entry name" value="Cytochrome P450"/>
    <property type="match status" value="1"/>
</dbReference>
<dbReference type="InterPro" id="IPR001128">
    <property type="entry name" value="Cyt_P450"/>
</dbReference>
<keyword evidence="2" id="KW-0349">Heme</keyword>
<name>A0ABQ6FM54_9CHLR</name>
<proteinExistence type="inferred from homology"/>
<dbReference type="PRINTS" id="PR00359">
    <property type="entry name" value="BP450"/>
</dbReference>
<dbReference type="InterPro" id="IPR017972">
    <property type="entry name" value="Cyt_P450_CS"/>
</dbReference>
<evidence type="ECO:0000256" key="1">
    <source>
        <dbReference type="ARBA" id="ARBA00010617"/>
    </source>
</evidence>
<accession>A0ABQ6FM54</accession>
<organism evidence="3 4">
    <name type="scientific">Dictyobacter halimunensis</name>
    <dbReference type="NCBI Taxonomy" id="3026934"/>
    <lineage>
        <taxon>Bacteria</taxon>
        <taxon>Bacillati</taxon>
        <taxon>Chloroflexota</taxon>
        <taxon>Ktedonobacteria</taxon>
        <taxon>Ktedonobacterales</taxon>
        <taxon>Dictyobacteraceae</taxon>
        <taxon>Dictyobacter</taxon>
    </lineage>
</organism>
<dbReference type="PANTHER" id="PTHR46696:SF1">
    <property type="entry name" value="CYTOCHROME P450 YJIB-RELATED"/>
    <property type="match status" value="1"/>
</dbReference>
<dbReference type="InterPro" id="IPR002397">
    <property type="entry name" value="Cyt_P450_B"/>
</dbReference>
<comment type="caution">
    <text evidence="3">The sequence shown here is derived from an EMBL/GenBank/DDBJ whole genome shotgun (WGS) entry which is preliminary data.</text>
</comment>
<evidence type="ECO:0000313" key="3">
    <source>
        <dbReference type="EMBL" id="GLV53533.1"/>
    </source>
</evidence>
<comment type="similarity">
    <text evidence="1 2">Belongs to the cytochrome P450 family.</text>
</comment>
<dbReference type="PANTHER" id="PTHR46696">
    <property type="entry name" value="P450, PUTATIVE (EUROFUNG)-RELATED"/>
    <property type="match status" value="1"/>
</dbReference>
<keyword evidence="2" id="KW-0503">Monooxygenase</keyword>
<keyword evidence="2" id="KW-0479">Metal-binding</keyword>
<protein>
    <submittedName>
        <fullName evidence="3">Cytochrome P450</fullName>
    </submittedName>
</protein>
<dbReference type="EMBL" id="BSRI01000001">
    <property type="protein sequence ID" value="GLV53533.1"/>
    <property type="molecule type" value="Genomic_DNA"/>
</dbReference>
<dbReference type="PROSITE" id="PS00086">
    <property type="entry name" value="CYTOCHROME_P450"/>
    <property type="match status" value="1"/>
</dbReference>
<reference evidence="3 4" key="1">
    <citation type="submission" date="2023-02" db="EMBL/GenBank/DDBJ databases">
        <title>Dictyobacter halimunensis sp. nov., a new member of the class Ktedonobacteria from forest soil in a geothermal area.</title>
        <authorList>
            <person name="Rachmania M.K."/>
            <person name="Ningsih F."/>
            <person name="Sakai Y."/>
            <person name="Yabe S."/>
            <person name="Yokota A."/>
            <person name="Sjamsuridzal W."/>
        </authorList>
    </citation>
    <scope>NUCLEOTIDE SEQUENCE [LARGE SCALE GENOMIC DNA]</scope>
    <source>
        <strain evidence="3 4">S3.2.2.5</strain>
    </source>
</reference>
<dbReference type="RefSeq" id="WP_338247229.1">
    <property type="nucleotide sequence ID" value="NZ_BSRI01000001.1"/>
</dbReference>
<dbReference type="Pfam" id="PF00067">
    <property type="entry name" value="p450"/>
    <property type="match status" value="1"/>
</dbReference>
<evidence type="ECO:0000256" key="2">
    <source>
        <dbReference type="RuleBase" id="RU000461"/>
    </source>
</evidence>
<dbReference type="Proteomes" id="UP001344906">
    <property type="component" value="Unassembled WGS sequence"/>
</dbReference>
<evidence type="ECO:0000313" key="4">
    <source>
        <dbReference type="Proteomes" id="UP001344906"/>
    </source>
</evidence>